<name>A0A0G0Z5E1_9BACT</name>
<comment type="caution">
    <text evidence="1">The sequence shown here is derived from an EMBL/GenBank/DDBJ whole genome shotgun (WGS) entry which is preliminary data.</text>
</comment>
<evidence type="ECO:0000313" key="1">
    <source>
        <dbReference type="EMBL" id="KKS43914.1"/>
    </source>
</evidence>
<accession>A0A0G0Z5E1</accession>
<sequence>MSTEEYTFKKVEMAQIFDEAGQVLPITLSMVNPIGIVLPELLAREPIRAASGKAKEWPDEWGKKR</sequence>
<dbReference type="EMBL" id="LCCZ01000017">
    <property type="protein sequence ID" value="KKS43914.1"/>
    <property type="molecule type" value="Genomic_DNA"/>
</dbReference>
<organism evidence="1 2">
    <name type="scientific">candidate division CPR1 bacterium GW2011_GWA2_42_17</name>
    <dbReference type="NCBI Taxonomy" id="1618341"/>
    <lineage>
        <taxon>Bacteria</taxon>
        <taxon>candidate division CPR1</taxon>
    </lineage>
</organism>
<protein>
    <submittedName>
        <fullName evidence="1">Uncharacterized protein</fullName>
    </submittedName>
</protein>
<dbReference type="Proteomes" id="UP000034875">
    <property type="component" value="Unassembled WGS sequence"/>
</dbReference>
<reference evidence="1 2" key="1">
    <citation type="journal article" date="2015" name="Nature">
        <title>rRNA introns, odd ribosomes, and small enigmatic genomes across a large radiation of phyla.</title>
        <authorList>
            <person name="Brown C.T."/>
            <person name="Hug L.A."/>
            <person name="Thomas B.C."/>
            <person name="Sharon I."/>
            <person name="Castelle C.J."/>
            <person name="Singh A."/>
            <person name="Wilkins M.J."/>
            <person name="Williams K.H."/>
            <person name="Banfield J.F."/>
        </authorList>
    </citation>
    <scope>NUCLEOTIDE SEQUENCE [LARGE SCALE GENOMIC DNA]</scope>
</reference>
<evidence type="ECO:0000313" key="2">
    <source>
        <dbReference type="Proteomes" id="UP000034875"/>
    </source>
</evidence>
<dbReference type="AlphaFoldDB" id="A0A0G0Z5E1"/>
<gene>
    <name evidence="1" type="ORF">UV05_C0017G0023</name>
</gene>
<proteinExistence type="predicted"/>